<dbReference type="SUPFAM" id="SSF48065">
    <property type="entry name" value="DBL homology domain (DH-domain)"/>
    <property type="match status" value="1"/>
</dbReference>
<organism evidence="4 5">
    <name type="scientific">Ladona fulva</name>
    <name type="common">Scarce chaser dragonfly</name>
    <name type="synonym">Libellula fulva</name>
    <dbReference type="NCBI Taxonomy" id="123851"/>
    <lineage>
        <taxon>Eukaryota</taxon>
        <taxon>Metazoa</taxon>
        <taxon>Ecdysozoa</taxon>
        <taxon>Arthropoda</taxon>
        <taxon>Hexapoda</taxon>
        <taxon>Insecta</taxon>
        <taxon>Pterygota</taxon>
        <taxon>Palaeoptera</taxon>
        <taxon>Odonata</taxon>
        <taxon>Epiprocta</taxon>
        <taxon>Anisoptera</taxon>
        <taxon>Libelluloidea</taxon>
        <taxon>Libellulidae</taxon>
        <taxon>Ladona</taxon>
    </lineage>
</organism>
<dbReference type="SMART" id="SM00233">
    <property type="entry name" value="PH"/>
    <property type="match status" value="1"/>
</dbReference>
<evidence type="ECO:0000313" key="4">
    <source>
        <dbReference type="EMBL" id="KAG8222268.1"/>
    </source>
</evidence>
<evidence type="ECO:0000313" key="5">
    <source>
        <dbReference type="Proteomes" id="UP000792457"/>
    </source>
</evidence>
<keyword evidence="5" id="KW-1185">Reference proteome</keyword>
<evidence type="ECO:0000259" key="3">
    <source>
        <dbReference type="PROSITE" id="PS50010"/>
    </source>
</evidence>
<reference evidence="4" key="2">
    <citation type="submission" date="2017-10" db="EMBL/GenBank/DDBJ databases">
        <title>Ladona fulva Genome sequencing and assembly.</title>
        <authorList>
            <person name="Murali S."/>
            <person name="Richards S."/>
            <person name="Bandaranaike D."/>
            <person name="Bellair M."/>
            <person name="Blankenburg K."/>
            <person name="Chao H."/>
            <person name="Dinh H."/>
            <person name="Doddapaneni H."/>
            <person name="Dugan-Rocha S."/>
            <person name="Elkadiri S."/>
            <person name="Gnanaolivu R."/>
            <person name="Hernandez B."/>
            <person name="Skinner E."/>
            <person name="Javaid M."/>
            <person name="Lee S."/>
            <person name="Li M."/>
            <person name="Ming W."/>
            <person name="Munidasa M."/>
            <person name="Muniz J."/>
            <person name="Nguyen L."/>
            <person name="Hughes D."/>
            <person name="Osuji N."/>
            <person name="Pu L.-L."/>
            <person name="Puazo M."/>
            <person name="Qu C."/>
            <person name="Quiroz J."/>
            <person name="Raj R."/>
            <person name="Weissenberger G."/>
            <person name="Xin Y."/>
            <person name="Zou X."/>
            <person name="Han Y."/>
            <person name="Worley K."/>
            <person name="Muzny D."/>
            <person name="Gibbs R."/>
        </authorList>
    </citation>
    <scope>NUCLEOTIDE SEQUENCE</scope>
    <source>
        <strain evidence="4">Sampled in the wild</strain>
    </source>
</reference>
<dbReference type="GO" id="GO:0005737">
    <property type="term" value="C:cytoplasm"/>
    <property type="evidence" value="ECO:0007669"/>
    <property type="project" value="TreeGrafter"/>
</dbReference>
<dbReference type="AlphaFoldDB" id="A0A8K0JXX4"/>
<dbReference type="GO" id="GO:0005085">
    <property type="term" value="F:guanyl-nucleotide exchange factor activity"/>
    <property type="evidence" value="ECO:0007669"/>
    <property type="project" value="InterPro"/>
</dbReference>
<dbReference type="InterPro" id="IPR001331">
    <property type="entry name" value="GDS_CDC24_CS"/>
</dbReference>
<comment type="caution">
    <text evidence="4">The sequence shown here is derived from an EMBL/GenBank/DDBJ whole genome shotgun (WGS) entry which is preliminary data.</text>
</comment>
<reference evidence="4" key="1">
    <citation type="submission" date="2013-04" db="EMBL/GenBank/DDBJ databases">
        <authorList>
            <person name="Qu J."/>
            <person name="Murali S.C."/>
            <person name="Bandaranaike D."/>
            <person name="Bellair M."/>
            <person name="Blankenburg K."/>
            <person name="Chao H."/>
            <person name="Dinh H."/>
            <person name="Doddapaneni H."/>
            <person name="Downs B."/>
            <person name="Dugan-Rocha S."/>
            <person name="Elkadiri S."/>
            <person name="Gnanaolivu R.D."/>
            <person name="Hernandez B."/>
            <person name="Javaid M."/>
            <person name="Jayaseelan J.C."/>
            <person name="Lee S."/>
            <person name="Li M."/>
            <person name="Ming W."/>
            <person name="Munidasa M."/>
            <person name="Muniz J."/>
            <person name="Nguyen L."/>
            <person name="Ongeri F."/>
            <person name="Osuji N."/>
            <person name="Pu L.-L."/>
            <person name="Puazo M."/>
            <person name="Qu C."/>
            <person name="Quiroz J."/>
            <person name="Raj R."/>
            <person name="Weissenberger G."/>
            <person name="Xin Y."/>
            <person name="Zou X."/>
            <person name="Han Y."/>
            <person name="Richards S."/>
            <person name="Worley K."/>
            <person name="Muzny D."/>
            <person name="Gibbs R."/>
        </authorList>
    </citation>
    <scope>NUCLEOTIDE SEQUENCE</scope>
    <source>
        <strain evidence="4">Sampled in the wild</strain>
    </source>
</reference>
<dbReference type="Gene3D" id="1.20.900.10">
    <property type="entry name" value="Dbl homology (DH) domain"/>
    <property type="match status" value="1"/>
</dbReference>
<proteinExistence type="predicted"/>
<dbReference type="GO" id="GO:0035556">
    <property type="term" value="P:intracellular signal transduction"/>
    <property type="evidence" value="ECO:0007669"/>
    <property type="project" value="InterPro"/>
</dbReference>
<dbReference type="InterPro" id="IPR001849">
    <property type="entry name" value="PH_domain"/>
</dbReference>
<feature type="region of interest" description="Disordered" evidence="1">
    <location>
        <begin position="370"/>
        <end position="460"/>
    </location>
</feature>
<dbReference type="PANTHER" id="PTHR12673:SF159">
    <property type="entry name" value="LD03170P"/>
    <property type="match status" value="1"/>
</dbReference>
<dbReference type="PROSITE" id="PS50010">
    <property type="entry name" value="DH_2"/>
    <property type="match status" value="1"/>
</dbReference>
<feature type="compositionally biased region" description="Basic and acidic residues" evidence="1">
    <location>
        <begin position="446"/>
        <end position="458"/>
    </location>
</feature>
<dbReference type="Gene3D" id="2.30.29.30">
    <property type="entry name" value="Pleckstrin-homology domain (PH domain)/Phosphotyrosine-binding domain (PTB)"/>
    <property type="match status" value="1"/>
</dbReference>
<dbReference type="InterPro" id="IPR011993">
    <property type="entry name" value="PH-like_dom_sf"/>
</dbReference>
<dbReference type="InterPro" id="IPR035899">
    <property type="entry name" value="DBL_dom_sf"/>
</dbReference>
<dbReference type="CDD" id="cd00160">
    <property type="entry name" value="RhoGEF"/>
    <property type="match status" value="1"/>
</dbReference>
<dbReference type="InterPro" id="IPR051092">
    <property type="entry name" value="FYVE_RhoGEF_PH"/>
</dbReference>
<dbReference type="EMBL" id="KZ308127">
    <property type="protein sequence ID" value="KAG8222268.1"/>
    <property type="molecule type" value="Genomic_DNA"/>
</dbReference>
<dbReference type="Pfam" id="PF00621">
    <property type="entry name" value="RhoGEF"/>
    <property type="match status" value="1"/>
</dbReference>
<feature type="region of interest" description="Disordered" evidence="1">
    <location>
        <begin position="489"/>
        <end position="511"/>
    </location>
</feature>
<dbReference type="PROSITE" id="PS00741">
    <property type="entry name" value="DH_1"/>
    <property type="match status" value="1"/>
</dbReference>
<dbReference type="SMART" id="SM00325">
    <property type="entry name" value="RhoGEF"/>
    <property type="match status" value="1"/>
</dbReference>
<feature type="domain" description="DH" evidence="3">
    <location>
        <begin position="57"/>
        <end position="233"/>
    </location>
</feature>
<accession>A0A8K0JXX4</accession>
<protein>
    <submittedName>
        <fullName evidence="4">Uncharacterized protein</fullName>
    </submittedName>
</protein>
<dbReference type="OrthoDB" id="245697at2759"/>
<dbReference type="SUPFAM" id="SSF50729">
    <property type="entry name" value="PH domain-like"/>
    <property type="match status" value="1"/>
</dbReference>
<evidence type="ECO:0000256" key="1">
    <source>
        <dbReference type="SAM" id="MobiDB-lite"/>
    </source>
</evidence>
<sequence>MDRMEVNRTPSSQMQLSSELRKVILERNMLTTKTRMKVLSALENISLEVKESKENNLRSKAINEILTSEATYLHHLELIMKYFMEPIKQNKLMSEEDYSMIFGNIETIYYVNGELLNELKNNEENIAAAFLKLAPFLKLYSVYAYDYQKSLDLLDSLQRKSSKLDEFIKNQEGRPEVATKLISLLITPIQRIPRYCLLLKEVISHTFSSHPDYSVLQESYQQVESSARHINSLMQEQENMDKMIAVQKCFLKGKPQIVAPGRKFIKAGKLMKVSRRGRKVQPRYFVLLSDMLLYCKLLSSNPTAPNSISCTCVLPIKKCEVQWVMGKTIFKVSCLNENFVLYSSSHEESESWVSALQEAVKQFRECRQTLRKGSSSKRPLRGADINNLWQNSPKLGSGKRRMQFEGTTGDESDKEKVNCSISSDEEILSEPSPCKMRRTQNSRGSPFKDRSNLKDKTPDSLFPMRLEFGASPCSSRNLDSVVKENLRSTEVLHSQSTPRKGKGSLRSGDGRKNLSVQFDLENLDEQDRVKNIGNDHFWKKCFTQDDSFVNKGKAEADRMSWHNRCSNMVRSFSMNLHQSFKRGFDKFSRNSNIE</sequence>
<feature type="domain" description="PH" evidence="2">
    <location>
        <begin position="263"/>
        <end position="361"/>
    </location>
</feature>
<dbReference type="Proteomes" id="UP000792457">
    <property type="component" value="Unassembled WGS sequence"/>
</dbReference>
<dbReference type="InterPro" id="IPR000219">
    <property type="entry name" value="DH_dom"/>
</dbReference>
<dbReference type="Pfam" id="PF00169">
    <property type="entry name" value="PH"/>
    <property type="match status" value="1"/>
</dbReference>
<name>A0A8K0JXX4_LADFU</name>
<dbReference type="PROSITE" id="PS50003">
    <property type="entry name" value="PH_DOMAIN"/>
    <property type="match status" value="1"/>
</dbReference>
<dbReference type="PANTHER" id="PTHR12673">
    <property type="entry name" value="FACIOGENITAL DYSPLASIA PROTEIN"/>
    <property type="match status" value="1"/>
</dbReference>
<evidence type="ECO:0000259" key="2">
    <source>
        <dbReference type="PROSITE" id="PS50003"/>
    </source>
</evidence>
<gene>
    <name evidence="4" type="ORF">J437_LFUL001466</name>
</gene>